<dbReference type="NCBIfam" id="TIGR01930">
    <property type="entry name" value="AcCoA-C-Actrans"/>
    <property type="match status" value="1"/>
</dbReference>
<feature type="region of interest" description="Disordered" evidence="8">
    <location>
        <begin position="1"/>
        <end position="107"/>
    </location>
</feature>
<comment type="cofactor">
    <cofactor evidence="1">
        <name>K(+)</name>
        <dbReference type="ChEBI" id="CHEBI:29103"/>
    </cofactor>
</comment>
<dbReference type="Proteomes" id="UP000240760">
    <property type="component" value="Unassembled WGS sequence"/>
</dbReference>
<sequence>MASDSEADAPRVNGSVEDLAPGSLDPATPQDVGIHSLSQTTLPSTEVPGSPMDAGQSFKTEAVDDRPAITVIPSSLTPPPSTQVAAGNGASRRTYSNSQQSTLFSPPATILNTLRERELESDFTPPAPHQVLEASADELRAMLQACIAENQKLKMEAAHHKLQYNLLSLQADEESKRAAVEHDMVRREVDALRMAEHSRQAKRELSTASESLHNKYLQMKMWYEAAVEEKEALSHKFKLAKKVIQQKMEEAMTLAEEREMLLNRIRENREHFHMLCSPGGIFHGALTPKQALASTSQPQQPQQHHHQPQHHYHHQHHGLSALLEAMSQSQTQDNNAIAAAAAAAANNNSAPSTPMVMAQPAARLVRRHQRNAQSMSSLPTTPSSRLRSDSTGLLPSVNLVAQTEPRSRYSQRRFVPTTPPSQRSSRRRRRESTISVEDTEELARQALESVKAVQSLSSREAPAEELISSQEDEDQLQDSQASQAAAELLRRHPGQGHRAAASSVRDSSAGPAEKSAAMQAKLFAGGRTATGAEKRKLAVDGEAGADDGESPQKKLRAGGTASESRRLAAILAKSPSDTVILSALRTPICRAYKGGLKDAYPEELLAAVLKATRDAIPELDPALVDDVGVGVVLSELGGSKAARMALNHAGYPTGTSLFTANRACASSLQSIALVAAQIRTGMVDVGIGAGMESMTRNYGSKAIPVDVWPALRDSGEKNVRDCVMPMGLTAENVARRYGVGREVQDEVAAQSHVRAARARDKGWFDGEIVPVRTRFQDVDKQGNPVGDVREVTVTRDDGIRDAVTAESLARLKPAFKSDGTSTAGNSSQISDGAAATLLMRRSTATELGLGHRVMGKFVAAATAGCDPDEMGVGPAVVIPMLLSRLGLEREDVDRWEINEAFASQTVYCLRELGLMEAWERGRVNPDGGAIALGHPLGATGARMASTLMHGLGREGGRVGVVSMCVGTGMGMAGVFVRE</sequence>
<dbReference type="InterPro" id="IPR016039">
    <property type="entry name" value="Thiolase-like"/>
</dbReference>
<keyword evidence="12" id="KW-1185">Reference proteome</keyword>
<dbReference type="Pfam" id="PF02803">
    <property type="entry name" value="Thiolase_C"/>
    <property type="match status" value="1"/>
</dbReference>
<dbReference type="PROSITE" id="PS00737">
    <property type="entry name" value="THIOLASE_2"/>
    <property type="match status" value="1"/>
</dbReference>
<feature type="compositionally biased region" description="Polar residues" evidence="8">
    <location>
        <begin position="91"/>
        <end position="104"/>
    </location>
</feature>
<dbReference type="InterPro" id="IPR020610">
    <property type="entry name" value="Thiolase_AS"/>
</dbReference>
<keyword evidence="5" id="KW-0012">Acyltransferase</keyword>
<dbReference type="GO" id="GO:0010124">
    <property type="term" value="P:phenylacetate catabolic process"/>
    <property type="evidence" value="ECO:0007669"/>
    <property type="project" value="TreeGrafter"/>
</dbReference>
<gene>
    <name evidence="11" type="ORF">M440DRAFT_1331379</name>
</gene>
<dbReference type="AlphaFoldDB" id="A0A2T4C7U1"/>
<feature type="region of interest" description="Disordered" evidence="8">
    <location>
        <begin position="452"/>
        <end position="516"/>
    </location>
</feature>
<feature type="compositionally biased region" description="Polar residues" evidence="8">
    <location>
        <begin position="371"/>
        <end position="393"/>
    </location>
</feature>
<comment type="similarity">
    <text evidence="3">Belongs to the thiolase-like superfamily. Thiolase family.</text>
</comment>
<protein>
    <recommendedName>
        <fullName evidence="6">acetyl-CoA C-acyltransferase</fullName>
        <ecNumber evidence="6">2.3.1.16</ecNumber>
    </recommendedName>
</protein>
<dbReference type="InterPro" id="IPR002155">
    <property type="entry name" value="Thiolase"/>
</dbReference>
<feature type="compositionally biased region" description="Low complexity" evidence="8">
    <location>
        <begin position="498"/>
        <end position="509"/>
    </location>
</feature>
<dbReference type="Pfam" id="PF00108">
    <property type="entry name" value="Thiolase_N"/>
    <property type="match status" value="1"/>
</dbReference>
<accession>A0A2T4C7U1</accession>
<keyword evidence="4" id="KW-0808">Transferase</keyword>
<evidence type="ECO:0000259" key="10">
    <source>
        <dbReference type="Pfam" id="PF02803"/>
    </source>
</evidence>
<evidence type="ECO:0000256" key="5">
    <source>
        <dbReference type="ARBA" id="ARBA00023315"/>
    </source>
</evidence>
<comment type="pathway">
    <text evidence="2">Lipid metabolism; fatty acid metabolism.</text>
</comment>
<dbReference type="PANTHER" id="PTHR43853:SF5">
    <property type="entry name" value="ACETYL-COA C-ACETYLTRANSFERASE"/>
    <property type="match status" value="1"/>
</dbReference>
<evidence type="ECO:0000256" key="7">
    <source>
        <dbReference type="ARBA" id="ARBA00047605"/>
    </source>
</evidence>
<feature type="domain" description="Thiolase N-terminal" evidence="9">
    <location>
        <begin position="579"/>
        <end position="842"/>
    </location>
</feature>
<evidence type="ECO:0000256" key="6">
    <source>
        <dbReference type="ARBA" id="ARBA00024073"/>
    </source>
</evidence>
<dbReference type="Gene3D" id="3.40.47.10">
    <property type="match status" value="2"/>
</dbReference>
<reference evidence="11 12" key="1">
    <citation type="submission" date="2016-07" db="EMBL/GenBank/DDBJ databases">
        <title>Multiple horizontal gene transfer events from other fungi enriched the ability of initially mycotrophic Trichoderma (Ascomycota) to feed on dead plant biomass.</title>
        <authorList>
            <consortium name="DOE Joint Genome Institute"/>
            <person name="Aerts A."/>
            <person name="Atanasova L."/>
            <person name="Chenthamara K."/>
            <person name="Zhang J."/>
            <person name="Grujic M."/>
            <person name="Henrissat B."/>
            <person name="Kuo A."/>
            <person name="Salamov A."/>
            <person name="Lipzen A."/>
            <person name="Labutti K."/>
            <person name="Barry K."/>
            <person name="Miao Y."/>
            <person name="Rahimi M.J."/>
            <person name="Shen Q."/>
            <person name="Grigoriev I.V."/>
            <person name="Kubicek C.P."/>
            <person name="Druzhinina I.S."/>
        </authorList>
    </citation>
    <scope>NUCLEOTIDE SEQUENCE [LARGE SCALE GENOMIC DNA]</scope>
    <source>
        <strain evidence="11 12">ATCC 18648</strain>
    </source>
</reference>
<dbReference type="InterPro" id="IPR050215">
    <property type="entry name" value="Thiolase-like_sf_Thiolase"/>
</dbReference>
<dbReference type="PROSITE" id="PS00099">
    <property type="entry name" value="THIOLASE_3"/>
    <property type="match status" value="1"/>
</dbReference>
<dbReference type="EMBL" id="KZ679130">
    <property type="protein sequence ID" value="PTB77582.1"/>
    <property type="molecule type" value="Genomic_DNA"/>
</dbReference>
<dbReference type="STRING" id="983965.A0A2T4C7U1"/>
<proteinExistence type="inferred from homology"/>
<feature type="domain" description="Thiolase C-terminal" evidence="10">
    <location>
        <begin position="853"/>
        <end position="975"/>
    </location>
</feature>
<evidence type="ECO:0000256" key="2">
    <source>
        <dbReference type="ARBA" id="ARBA00004872"/>
    </source>
</evidence>
<evidence type="ECO:0000313" key="11">
    <source>
        <dbReference type="EMBL" id="PTB77582.1"/>
    </source>
</evidence>
<evidence type="ECO:0000256" key="1">
    <source>
        <dbReference type="ARBA" id="ARBA00001958"/>
    </source>
</evidence>
<dbReference type="OrthoDB" id="5404651at2759"/>
<name>A0A2T4C7U1_TRILO</name>
<dbReference type="InterPro" id="IPR020617">
    <property type="entry name" value="Thiolase_C"/>
</dbReference>
<dbReference type="CDD" id="cd00751">
    <property type="entry name" value="thiolase"/>
    <property type="match status" value="1"/>
</dbReference>
<feature type="region of interest" description="Disordered" evidence="8">
    <location>
        <begin position="540"/>
        <end position="561"/>
    </location>
</feature>
<dbReference type="GO" id="GO:0005777">
    <property type="term" value="C:peroxisome"/>
    <property type="evidence" value="ECO:0007669"/>
    <property type="project" value="TreeGrafter"/>
</dbReference>
<feature type="region of interest" description="Disordered" evidence="8">
    <location>
        <begin position="291"/>
        <end position="318"/>
    </location>
</feature>
<evidence type="ECO:0000256" key="4">
    <source>
        <dbReference type="ARBA" id="ARBA00022679"/>
    </source>
</evidence>
<evidence type="ECO:0000256" key="8">
    <source>
        <dbReference type="SAM" id="MobiDB-lite"/>
    </source>
</evidence>
<feature type="region of interest" description="Disordered" evidence="8">
    <location>
        <begin position="367"/>
        <end position="439"/>
    </location>
</feature>
<evidence type="ECO:0000259" key="9">
    <source>
        <dbReference type="Pfam" id="PF00108"/>
    </source>
</evidence>
<dbReference type="InterPro" id="IPR020613">
    <property type="entry name" value="Thiolase_CS"/>
</dbReference>
<evidence type="ECO:0000313" key="12">
    <source>
        <dbReference type="Proteomes" id="UP000240760"/>
    </source>
</evidence>
<dbReference type="EC" id="2.3.1.16" evidence="6"/>
<dbReference type="SUPFAM" id="SSF53901">
    <property type="entry name" value="Thiolase-like"/>
    <property type="match status" value="2"/>
</dbReference>
<feature type="compositionally biased region" description="Basic residues" evidence="8">
    <location>
        <begin position="303"/>
        <end position="317"/>
    </location>
</feature>
<dbReference type="GO" id="GO:0003988">
    <property type="term" value="F:acetyl-CoA C-acyltransferase activity"/>
    <property type="evidence" value="ECO:0007669"/>
    <property type="project" value="UniProtKB-EC"/>
</dbReference>
<dbReference type="InterPro" id="IPR020616">
    <property type="entry name" value="Thiolase_N"/>
</dbReference>
<dbReference type="PANTHER" id="PTHR43853">
    <property type="entry name" value="3-KETOACYL-COA THIOLASE, PEROXISOMAL"/>
    <property type="match status" value="1"/>
</dbReference>
<feature type="compositionally biased region" description="Low complexity" evidence="8">
    <location>
        <begin position="477"/>
        <end position="487"/>
    </location>
</feature>
<comment type="catalytic activity">
    <reaction evidence="7">
        <text>an acyl-CoA + acetyl-CoA = a 3-oxoacyl-CoA + CoA</text>
        <dbReference type="Rhea" id="RHEA:21564"/>
        <dbReference type="ChEBI" id="CHEBI:57287"/>
        <dbReference type="ChEBI" id="CHEBI:57288"/>
        <dbReference type="ChEBI" id="CHEBI:58342"/>
        <dbReference type="ChEBI" id="CHEBI:90726"/>
        <dbReference type="EC" id="2.3.1.16"/>
    </reaction>
</comment>
<evidence type="ECO:0000256" key="3">
    <source>
        <dbReference type="ARBA" id="ARBA00010982"/>
    </source>
</evidence>
<dbReference type="GO" id="GO:0006635">
    <property type="term" value="P:fatty acid beta-oxidation"/>
    <property type="evidence" value="ECO:0007669"/>
    <property type="project" value="TreeGrafter"/>
</dbReference>
<organism evidence="11 12">
    <name type="scientific">Trichoderma longibrachiatum ATCC 18648</name>
    <dbReference type="NCBI Taxonomy" id="983965"/>
    <lineage>
        <taxon>Eukaryota</taxon>
        <taxon>Fungi</taxon>
        <taxon>Dikarya</taxon>
        <taxon>Ascomycota</taxon>
        <taxon>Pezizomycotina</taxon>
        <taxon>Sordariomycetes</taxon>
        <taxon>Hypocreomycetidae</taxon>
        <taxon>Hypocreales</taxon>
        <taxon>Hypocreaceae</taxon>
        <taxon>Trichoderma</taxon>
    </lineage>
</organism>